<keyword evidence="1" id="KW-0472">Membrane</keyword>
<dbReference type="AlphaFoldDB" id="G8ZZZ8"/>
<reference evidence="2 3" key="1">
    <citation type="journal article" date="2011" name="Proc. Natl. Acad. Sci. U.S.A.">
        <title>Evolutionary erosion of yeast sex chromosomes by mating-type switching accidents.</title>
        <authorList>
            <person name="Gordon J.L."/>
            <person name="Armisen D."/>
            <person name="Proux-Wera E."/>
            <person name="Oheigeartaigh S.S."/>
            <person name="Byrne K.P."/>
            <person name="Wolfe K.H."/>
        </authorList>
    </citation>
    <scope>NUCLEOTIDE SEQUENCE [LARGE SCALE GENOMIC DNA]</scope>
    <source>
        <strain evidence="3">ATCC 10662 / CBS 1146 / NBRC 0425 / NCYC 2629 / NRRL Y-866</strain>
    </source>
</reference>
<evidence type="ECO:0000313" key="3">
    <source>
        <dbReference type="Proteomes" id="UP000005627"/>
    </source>
</evidence>
<dbReference type="Proteomes" id="UP000005627">
    <property type="component" value="Chromosome 8"/>
</dbReference>
<name>G8ZZZ8_TORDE</name>
<keyword evidence="1" id="KW-1133">Transmembrane helix</keyword>
<dbReference type="EMBL" id="HE616749">
    <property type="protein sequence ID" value="CCE94192.1"/>
    <property type="molecule type" value="Genomic_DNA"/>
</dbReference>
<protein>
    <recommendedName>
        <fullName evidence="4">DUF1746 domain-containing protein</fullName>
    </recommendedName>
</protein>
<organism evidence="2 3">
    <name type="scientific">Torulaspora delbrueckii</name>
    <name type="common">Yeast</name>
    <name type="synonym">Candida colliculosa</name>
    <dbReference type="NCBI Taxonomy" id="4950"/>
    <lineage>
        <taxon>Eukaryota</taxon>
        <taxon>Fungi</taxon>
        <taxon>Dikarya</taxon>
        <taxon>Ascomycota</taxon>
        <taxon>Saccharomycotina</taxon>
        <taxon>Saccharomycetes</taxon>
        <taxon>Saccharomycetales</taxon>
        <taxon>Saccharomycetaceae</taxon>
        <taxon>Torulaspora</taxon>
    </lineage>
</organism>
<evidence type="ECO:0008006" key="4">
    <source>
        <dbReference type="Google" id="ProtNLM"/>
    </source>
</evidence>
<dbReference type="OrthoDB" id="4035006at2759"/>
<dbReference type="FunCoup" id="G8ZZZ8">
    <property type="interactions" value="28"/>
</dbReference>
<gene>
    <name evidence="2" type="primary">TDEL0H03330</name>
    <name evidence="2" type="ORF">TDEL_0H03330</name>
</gene>
<evidence type="ECO:0000256" key="1">
    <source>
        <dbReference type="SAM" id="Phobius"/>
    </source>
</evidence>
<dbReference type="GeneID" id="11501435"/>
<accession>G8ZZZ8</accession>
<dbReference type="RefSeq" id="XP_003683403.1">
    <property type="nucleotide sequence ID" value="XM_003683355.1"/>
</dbReference>
<keyword evidence="1" id="KW-0812">Transmembrane</keyword>
<dbReference type="KEGG" id="tdl:TDEL_0H03330"/>
<dbReference type="InParanoid" id="G8ZZZ8"/>
<keyword evidence="3" id="KW-1185">Reference proteome</keyword>
<feature type="transmembrane region" description="Helical" evidence="1">
    <location>
        <begin position="25"/>
        <end position="47"/>
    </location>
</feature>
<dbReference type="HOGENOM" id="CLU_098038_0_0_1"/>
<sequence>MSRAEQLTMACYACVYLRYMRDGSLLLALVAWACVSLAEFLGGLLVVHLRRTVESGEEEGGLEPQVVKAVVRKGLLYFRWLLLGQTVYLVASHWRYKPSGHHHSVVMPLIGDLDGPERSSWGLWLLDAAITVLQLALLHRQLQPQVRSHKLTVTQLQTQRYGILAPLRFDSWDNSDELDLLITRRALPGNEYGSLSSSSLAHLND</sequence>
<evidence type="ECO:0000313" key="2">
    <source>
        <dbReference type="EMBL" id="CCE94192.1"/>
    </source>
</evidence>
<proteinExistence type="predicted"/>